<evidence type="ECO:0000256" key="1">
    <source>
        <dbReference type="SAM" id="MobiDB-lite"/>
    </source>
</evidence>
<feature type="region of interest" description="Disordered" evidence="1">
    <location>
        <begin position="106"/>
        <end position="127"/>
    </location>
</feature>
<name>B6HX36_PENRW</name>
<protein>
    <submittedName>
        <fullName evidence="2">Uncharacterized protein</fullName>
    </submittedName>
</protein>
<evidence type="ECO:0000313" key="2">
    <source>
        <dbReference type="EMBL" id="CAP87170.1"/>
    </source>
</evidence>
<gene>
    <name evidence="2" type="ORF">Pc24g02620</name>
    <name evidence="2" type="ORF">PCH_Pc24g02620</name>
</gene>
<organism evidence="2 3">
    <name type="scientific">Penicillium rubens (strain ATCC 28089 / DSM 1075 / NRRL 1951 / Wisconsin 54-1255)</name>
    <name type="common">Penicillium chrysogenum</name>
    <dbReference type="NCBI Taxonomy" id="500485"/>
    <lineage>
        <taxon>Eukaryota</taxon>
        <taxon>Fungi</taxon>
        <taxon>Dikarya</taxon>
        <taxon>Ascomycota</taxon>
        <taxon>Pezizomycotina</taxon>
        <taxon>Eurotiomycetes</taxon>
        <taxon>Eurotiomycetidae</taxon>
        <taxon>Eurotiales</taxon>
        <taxon>Aspergillaceae</taxon>
        <taxon>Penicillium</taxon>
        <taxon>Penicillium chrysogenum species complex</taxon>
    </lineage>
</organism>
<proteinExistence type="predicted"/>
<evidence type="ECO:0000313" key="3">
    <source>
        <dbReference type="Proteomes" id="UP000000724"/>
    </source>
</evidence>
<dbReference type="HOGENOM" id="CLU_1971280_0_0_1"/>
<feature type="region of interest" description="Disordered" evidence="1">
    <location>
        <begin position="33"/>
        <end position="58"/>
    </location>
</feature>
<dbReference type="VEuPathDB" id="FungiDB:PCH_Pc24g02620"/>
<accession>B6HX36</accession>
<keyword evidence="3" id="KW-1185">Reference proteome</keyword>
<reference evidence="2 3" key="1">
    <citation type="journal article" date="2008" name="Nat. Biotechnol.">
        <title>Genome sequencing and analysis of the filamentous fungus Penicillium chrysogenum.</title>
        <authorList>
            <person name="van den Berg M.A."/>
            <person name="Albang R."/>
            <person name="Albermann K."/>
            <person name="Badger J.H."/>
            <person name="Daran J.-M."/>
            <person name="Driessen A.J.M."/>
            <person name="Garcia-Estrada C."/>
            <person name="Fedorova N.D."/>
            <person name="Harris D.M."/>
            <person name="Heijne W.H.M."/>
            <person name="Joardar V.S."/>
            <person name="Kiel J.A.K.W."/>
            <person name="Kovalchuk A."/>
            <person name="Martin J.F."/>
            <person name="Nierman W.C."/>
            <person name="Nijland J.G."/>
            <person name="Pronk J.T."/>
            <person name="Roubos J.A."/>
            <person name="van der Klei I.J."/>
            <person name="van Peij N.N.M.E."/>
            <person name="Veenhuis M."/>
            <person name="von Doehren H."/>
            <person name="Wagner C."/>
            <person name="Wortman J.R."/>
            <person name="Bovenberg R.A.L."/>
        </authorList>
    </citation>
    <scope>NUCLEOTIDE SEQUENCE [LARGE SCALE GENOMIC DNA]</scope>
    <source>
        <strain evidence="3">ATCC 28089 / DSM 1075 / NRRL 1951 / Wisconsin 54-1255</strain>
    </source>
</reference>
<dbReference type="AlphaFoldDB" id="B6HX36"/>
<dbReference type="EMBL" id="AM920439">
    <property type="protein sequence ID" value="CAP87170.1"/>
    <property type="molecule type" value="Genomic_DNA"/>
</dbReference>
<sequence>MRGPPGADYPLVTRQSFLDGTGRVQLYRMESTTVHTTGKPKRRRGLTGQTYKHASKESDRLGAEFRVQLRNYCGPTRSIGLECMAAFNHSEAEMAIQPDVAHNAKSSNVVGDLPQTSASLNSPSQPR</sequence>
<dbReference type="Proteomes" id="UP000000724">
    <property type="component" value="Contig Pc00c24"/>
</dbReference>